<sequence length="214" mass="25777">MNIYYEYNNMNMQINKSLLKRDVENLEIRKLIEERKIDNIDGDWIRITDYFSFDKEIIYTLVNKYKRNYGSLAPTISLALLLYGVGLEKRETYMKEEKDWEYVKRMIGRFPFDEYYDYENRVYEINVKTLKLLNQTHYLRLRRNDFTHLQAWVLAVYLAKLEENGCSFHPVRENGILVGLSVSGNKENIRKVEEEIKKDYGVLFDLNAGWFLYI</sequence>
<reference evidence="3" key="1">
    <citation type="journal article" date="2001" name="DNA Res.">
        <title>Complete genome sequence of an aerobic thermoacidophilic Crenarchaeon, Sulfolobus tokodaii strain7.</title>
        <authorList>
            <person name="Kawarabayasi Y."/>
            <person name="Hino Y."/>
            <person name="Horikawa H."/>
            <person name="Jin-no K."/>
            <person name="Takahashi M."/>
            <person name="Sekine M."/>
            <person name="Baba S."/>
            <person name="Ankai A."/>
            <person name="Kosugi H."/>
            <person name="Hosoyama A."/>
            <person name="Fukui S."/>
            <person name="Nagai Y."/>
            <person name="Nishijima K."/>
            <person name="Otsuka R."/>
            <person name="Nakazawa H."/>
            <person name="Takamiya M."/>
            <person name="Kato Y."/>
            <person name="Yoshizawa T."/>
            <person name="Tanaka T."/>
            <person name="Kudoh Y."/>
            <person name="Yamazaki J."/>
            <person name="Kushida N."/>
            <person name="Oguchi A."/>
            <person name="Aoki K."/>
            <person name="Masuda S."/>
            <person name="Yanagii M."/>
            <person name="Nishimura M."/>
            <person name="Yamagishi A."/>
            <person name="Oshima T."/>
            <person name="Kikuchi H."/>
        </authorList>
    </citation>
    <scope>NUCLEOTIDE SEQUENCE [LARGE SCALE GENOMIC DNA]</scope>
    <source>
        <strain evidence="3">DSM 16993 / JCM 10545 / NBRC 100140 / 7</strain>
    </source>
</reference>
<dbReference type="PATRIC" id="fig|273063.9.peg.1009"/>
<feature type="transmembrane region" description="Helical" evidence="1">
    <location>
        <begin position="69"/>
        <end position="87"/>
    </location>
</feature>
<gene>
    <name evidence="2" type="primary">ST0898</name>
    <name evidence="2" type="ordered locus">STK_08980</name>
</gene>
<name>Q973J9_SULTO</name>
<proteinExistence type="predicted"/>
<keyword evidence="1" id="KW-0812">Transmembrane</keyword>
<organism evidence="2 3">
    <name type="scientific">Sulfurisphaera tokodaii (strain DSM 16993 / JCM 10545 / NBRC 100140 / 7)</name>
    <name type="common">Sulfolobus tokodaii</name>
    <dbReference type="NCBI Taxonomy" id="273063"/>
    <lineage>
        <taxon>Archaea</taxon>
        <taxon>Thermoproteota</taxon>
        <taxon>Thermoprotei</taxon>
        <taxon>Sulfolobales</taxon>
        <taxon>Sulfolobaceae</taxon>
        <taxon>Sulfurisphaera</taxon>
    </lineage>
</organism>
<keyword evidence="3" id="KW-1185">Reference proteome</keyword>
<keyword evidence="1" id="KW-0472">Membrane</keyword>
<accession>Q973J9</accession>
<evidence type="ECO:0000313" key="3">
    <source>
        <dbReference type="Proteomes" id="UP000001015"/>
    </source>
</evidence>
<protein>
    <submittedName>
        <fullName evidence="2">Uncharacterized protein</fullName>
    </submittedName>
</protein>
<dbReference type="KEGG" id="sto:STK_08980"/>
<dbReference type="EMBL" id="BA000023">
    <property type="protein sequence ID" value="BAB65913.1"/>
    <property type="molecule type" value="Genomic_DNA"/>
</dbReference>
<dbReference type="STRING" id="273063.STK_08980"/>
<evidence type="ECO:0000256" key="1">
    <source>
        <dbReference type="SAM" id="Phobius"/>
    </source>
</evidence>
<keyword evidence="1" id="KW-1133">Transmembrane helix</keyword>
<evidence type="ECO:0000313" key="2">
    <source>
        <dbReference type="EMBL" id="BAB65913.1"/>
    </source>
</evidence>
<dbReference type="AlphaFoldDB" id="Q973J9"/>
<dbReference type="Proteomes" id="UP000001015">
    <property type="component" value="Chromosome"/>
</dbReference>